<reference evidence="5 6" key="1">
    <citation type="submission" date="2021-02" db="EMBL/GenBank/DDBJ databases">
        <title>Complete genome of Desulfoluna sp. strain ASN36.</title>
        <authorList>
            <person name="Takahashi A."/>
            <person name="Kojima H."/>
            <person name="Fukui M."/>
        </authorList>
    </citation>
    <scope>NUCLEOTIDE SEQUENCE [LARGE SCALE GENOMIC DNA]</scope>
    <source>
        <strain evidence="5 6">ASN36</strain>
    </source>
</reference>
<evidence type="ECO:0000256" key="3">
    <source>
        <dbReference type="PROSITE-ProRule" id="PRU00023"/>
    </source>
</evidence>
<proteinExistence type="predicted"/>
<evidence type="ECO:0000256" key="1">
    <source>
        <dbReference type="ARBA" id="ARBA00022737"/>
    </source>
</evidence>
<feature type="repeat" description="ANK" evidence="3">
    <location>
        <begin position="342"/>
        <end position="374"/>
    </location>
</feature>
<evidence type="ECO:0000256" key="4">
    <source>
        <dbReference type="SAM" id="Phobius"/>
    </source>
</evidence>
<dbReference type="Gene3D" id="1.25.40.20">
    <property type="entry name" value="Ankyrin repeat-containing domain"/>
    <property type="match status" value="2"/>
</dbReference>
<keyword evidence="4" id="KW-0812">Transmembrane</keyword>
<feature type="transmembrane region" description="Helical" evidence="4">
    <location>
        <begin position="12"/>
        <end position="33"/>
    </location>
</feature>
<protein>
    <recommendedName>
        <fullName evidence="7">Ankyrin</fullName>
    </recommendedName>
</protein>
<evidence type="ECO:0000256" key="2">
    <source>
        <dbReference type="ARBA" id="ARBA00023043"/>
    </source>
</evidence>
<keyword evidence="2 3" id="KW-0040">ANK repeat</keyword>
<dbReference type="InterPro" id="IPR036770">
    <property type="entry name" value="Ankyrin_rpt-contain_sf"/>
</dbReference>
<dbReference type="SUPFAM" id="SSF48403">
    <property type="entry name" value="Ankyrin repeat"/>
    <property type="match status" value="1"/>
</dbReference>
<keyword evidence="4" id="KW-0472">Membrane</keyword>
<dbReference type="EMBL" id="AP024488">
    <property type="protein sequence ID" value="BCS96354.1"/>
    <property type="molecule type" value="Genomic_DNA"/>
</dbReference>
<dbReference type="Pfam" id="PF13637">
    <property type="entry name" value="Ank_4"/>
    <property type="match status" value="1"/>
</dbReference>
<dbReference type="PROSITE" id="PS50088">
    <property type="entry name" value="ANK_REPEAT"/>
    <property type="match status" value="1"/>
</dbReference>
<sequence length="404" mass="43278">MQKKHASIPWSYVIPLAVAVNFLLTATTTRALMPPDVYARASRESAIKTIATVMDVKTTHVGTRASSKQVTFKREYALTQATPASFTGSCKSIDTALQKKNVMPGGDLYFYPNAGDRVFVTITTDGGPITSITPMTRDLEKVIREKPYRLEYGIGKVSTPKEPETILRGKEPAPQELATGLAQLEAMDKEAFGSPESELQGALLIALGNDDIDEAATLLKQGADVNTPISQAGQTPIMAAESLKMAQLLLHHGANPAALDHDGGNAIHYAVSRKNAVELIAFFAAHGAAINAVGWDNEAPLFVAISYLHETRGSTPPPEPSPEQLLKALVAHGADVNAVDEYGNTALMIATVQDNAELVELLLSLGADLTIKGPGGHTAEETAYDLGHRYIYQLLEQTDLNNLP</sequence>
<dbReference type="Pfam" id="PF12796">
    <property type="entry name" value="Ank_2"/>
    <property type="match status" value="1"/>
</dbReference>
<dbReference type="Proteomes" id="UP001320148">
    <property type="component" value="Chromosome"/>
</dbReference>
<dbReference type="PANTHER" id="PTHR24171">
    <property type="entry name" value="ANKYRIN REPEAT DOMAIN-CONTAINING PROTEIN 39-RELATED"/>
    <property type="match status" value="1"/>
</dbReference>
<organism evidence="5 6">
    <name type="scientific">Desulfoluna limicola</name>
    <dbReference type="NCBI Taxonomy" id="2810562"/>
    <lineage>
        <taxon>Bacteria</taxon>
        <taxon>Pseudomonadati</taxon>
        <taxon>Thermodesulfobacteriota</taxon>
        <taxon>Desulfobacteria</taxon>
        <taxon>Desulfobacterales</taxon>
        <taxon>Desulfolunaceae</taxon>
        <taxon>Desulfoluna</taxon>
    </lineage>
</organism>
<accession>A0ABN6F5Q3</accession>
<keyword evidence="4" id="KW-1133">Transmembrane helix</keyword>
<keyword evidence="6" id="KW-1185">Reference proteome</keyword>
<dbReference type="PROSITE" id="PS50297">
    <property type="entry name" value="ANK_REP_REGION"/>
    <property type="match status" value="1"/>
</dbReference>
<evidence type="ECO:0008006" key="7">
    <source>
        <dbReference type="Google" id="ProtNLM"/>
    </source>
</evidence>
<dbReference type="RefSeq" id="WP_236892675.1">
    <property type="nucleotide sequence ID" value="NZ_AP024488.1"/>
</dbReference>
<dbReference type="SMART" id="SM00248">
    <property type="entry name" value="ANK"/>
    <property type="match status" value="5"/>
</dbReference>
<evidence type="ECO:0000313" key="6">
    <source>
        <dbReference type="Proteomes" id="UP001320148"/>
    </source>
</evidence>
<name>A0ABN6F5Q3_9BACT</name>
<keyword evidence="1" id="KW-0677">Repeat</keyword>
<gene>
    <name evidence="5" type="ORF">DSLASN_19860</name>
</gene>
<dbReference type="InterPro" id="IPR002110">
    <property type="entry name" value="Ankyrin_rpt"/>
</dbReference>
<evidence type="ECO:0000313" key="5">
    <source>
        <dbReference type="EMBL" id="BCS96354.1"/>
    </source>
</evidence>
<dbReference type="PANTHER" id="PTHR24171:SF9">
    <property type="entry name" value="ANKYRIN REPEAT DOMAIN-CONTAINING PROTEIN 39"/>
    <property type="match status" value="1"/>
</dbReference>